<reference evidence="2" key="1">
    <citation type="submission" date="2019-08" db="EMBL/GenBank/DDBJ databases">
        <title>Complete genome sequence of a mangrove-derived Streptomyces xiamenensis.</title>
        <authorList>
            <person name="Xu J."/>
        </authorList>
    </citation>
    <scope>NUCLEOTIDE SEQUENCE</scope>
    <source>
        <strain evidence="2">318</strain>
    </source>
</reference>
<evidence type="ECO:0000313" key="3">
    <source>
        <dbReference type="Proteomes" id="UP000034034"/>
    </source>
</evidence>
<dbReference type="PATRIC" id="fig|408015.6.peg.32"/>
<evidence type="ECO:0000313" key="2">
    <source>
        <dbReference type="EMBL" id="AKG41406.1"/>
    </source>
</evidence>
<dbReference type="HOGENOM" id="CLU_3066907_0_0_11"/>
<dbReference type="Proteomes" id="UP000034034">
    <property type="component" value="Chromosome"/>
</dbReference>
<organism evidence="2 3">
    <name type="scientific">Streptomyces xiamenensis</name>
    <dbReference type="NCBI Taxonomy" id="408015"/>
    <lineage>
        <taxon>Bacteria</taxon>
        <taxon>Bacillati</taxon>
        <taxon>Actinomycetota</taxon>
        <taxon>Actinomycetes</taxon>
        <taxon>Kitasatosporales</taxon>
        <taxon>Streptomycetaceae</taxon>
        <taxon>Streptomyces</taxon>
    </lineage>
</organism>
<name>A0A0F7CMM2_9ACTN</name>
<gene>
    <name evidence="2" type="ORF">SXIM_00220</name>
</gene>
<sequence>MHVESSSTTAQIPSPGDVEAVRSPKGNSKGYFAARKVSWLLPKGWKTALSERG</sequence>
<dbReference type="KEGG" id="sxi:SXIM_00220"/>
<feature type="region of interest" description="Disordered" evidence="1">
    <location>
        <begin position="1"/>
        <end position="28"/>
    </location>
</feature>
<proteinExistence type="predicted"/>
<dbReference type="EMBL" id="CP009922">
    <property type="protein sequence ID" value="AKG41406.1"/>
    <property type="molecule type" value="Genomic_DNA"/>
</dbReference>
<keyword evidence="3" id="KW-1185">Reference proteome</keyword>
<accession>A0A0F7CMM2</accession>
<dbReference type="AlphaFoldDB" id="A0A0F7CMM2"/>
<evidence type="ECO:0000256" key="1">
    <source>
        <dbReference type="SAM" id="MobiDB-lite"/>
    </source>
</evidence>
<feature type="compositionally biased region" description="Polar residues" evidence="1">
    <location>
        <begin position="1"/>
        <end position="12"/>
    </location>
</feature>
<protein>
    <submittedName>
        <fullName evidence="2">Uncharacterized protein</fullName>
    </submittedName>
</protein>